<dbReference type="PANTHER" id="PTHR47432:SF1">
    <property type="entry name" value="CELL WALL ASSEMBLY REGULATOR SMI1"/>
    <property type="match status" value="1"/>
</dbReference>
<feature type="region of interest" description="Disordered" evidence="3">
    <location>
        <begin position="517"/>
        <end position="537"/>
    </location>
</feature>
<sequence>MKLSKKFQEFIYSISTNDKYSEFDSRKSFNRINKPESEENLLYSHHNQSVTGFGGGSFGLENEHQFSQQIDGVHEVRLAWRHIKNWLTKYSPDLNSSLSSPCTVSDLNDFQKDLGVKVPNCLIEFFKLTDGQSNFNDNGSGGLIFGLKLMSIDEIVVMTENWRKVAKNLNNELSQIKLNNKLQELKKLQLSHNQNQLNQSTSENKSPPTPISPLGSHPYSGPTSSASSLDLGHRSSLLTNHSENHNVNHIRSSIDSNNSNFPNLKHSPSSSSASNHIPQQRSIPPDCIHSTYAHPMWIPIITDQTGNCIGLDLSPPTTGNGKWGQVILFGRDFDTKYLIADNFGDFLLIFANDLEMGNWSIKKWNENDGDDMFGSEGELIFINKVINDNNNHKSNGNGEELSYLEVLKNRSIKNWLNKLNDDSKQNDDIKILIKDLKSNLNNLNDLDSINLNSIDDYINSNLTNIDDLNKSELPLKNHSRKLSVPSVKSPLSNEVVNKETNLDNNLLDNIIEDEDSGNELHDELDNDRDSKKYLTRI</sequence>
<dbReference type="AlphaFoldDB" id="A0A1E4RGR3"/>
<dbReference type="RefSeq" id="XP_020075520.1">
    <property type="nucleotide sequence ID" value="XM_020220196.1"/>
</dbReference>
<dbReference type="InterPro" id="IPR018958">
    <property type="entry name" value="Knr4/Smi1-like_dom"/>
</dbReference>
<reference evidence="6" key="1">
    <citation type="submission" date="2016-05" db="EMBL/GenBank/DDBJ databases">
        <title>Comparative genomics of biotechnologically important yeasts.</title>
        <authorList>
            <consortium name="DOE Joint Genome Institute"/>
            <person name="Riley R."/>
            <person name="Haridas S."/>
            <person name="Wolfe K.H."/>
            <person name="Lopes M.R."/>
            <person name="Hittinger C.T."/>
            <person name="Goker M."/>
            <person name="Salamov A."/>
            <person name="Wisecaver J."/>
            <person name="Long T.M."/>
            <person name="Aerts A.L."/>
            <person name="Barry K."/>
            <person name="Choi C."/>
            <person name="Clum A."/>
            <person name="Coughlan A.Y."/>
            <person name="Deshpande S."/>
            <person name="Douglass A.P."/>
            <person name="Hanson S.J."/>
            <person name="Klenk H.-P."/>
            <person name="Labutti K."/>
            <person name="Lapidus A."/>
            <person name="Lindquist E."/>
            <person name="Lipzen A."/>
            <person name="Meier-Kolthoff J.P."/>
            <person name="Ohm R.A."/>
            <person name="Otillar R.P."/>
            <person name="Pangilinan J."/>
            <person name="Peng Y."/>
            <person name="Rokas A."/>
            <person name="Rosa C.A."/>
            <person name="Scheuner C."/>
            <person name="Sibirny A.A."/>
            <person name="Slot J.C."/>
            <person name="Stielow J.B."/>
            <person name="Sun H."/>
            <person name="Kurtzman C.P."/>
            <person name="Blackwell M."/>
            <person name="Grigoriev I.V."/>
            <person name="Jeffries T.W."/>
        </authorList>
    </citation>
    <scope>NUCLEOTIDE SEQUENCE [LARGE SCALE GENOMIC DNA]</scope>
    <source>
        <strain evidence="6">NRRL Y-1933</strain>
    </source>
</reference>
<feature type="region of interest" description="Disordered" evidence="3">
    <location>
        <begin position="194"/>
        <end position="231"/>
    </location>
</feature>
<feature type="compositionally biased region" description="Basic and acidic residues" evidence="3">
    <location>
        <begin position="518"/>
        <end position="537"/>
    </location>
</feature>
<evidence type="ECO:0000313" key="6">
    <source>
        <dbReference type="Proteomes" id="UP000095085"/>
    </source>
</evidence>
<dbReference type="SMART" id="SM00860">
    <property type="entry name" value="SMI1_KNR4"/>
    <property type="match status" value="1"/>
</dbReference>
<feature type="domain" description="Knr4/Smi1-like" evidence="4">
    <location>
        <begin position="101"/>
        <end position="349"/>
    </location>
</feature>
<comment type="similarity">
    <text evidence="1">Belongs to the KNR4/SMI1 family.</text>
</comment>
<dbReference type="InterPro" id="IPR009203">
    <property type="entry name" value="Knr4/Smi1"/>
</dbReference>
<dbReference type="SUPFAM" id="SSF160631">
    <property type="entry name" value="SMI1/KNR4-like"/>
    <property type="match status" value="2"/>
</dbReference>
<feature type="compositionally biased region" description="Polar residues" evidence="3">
    <location>
        <begin position="249"/>
        <end position="262"/>
    </location>
</feature>
<dbReference type="EMBL" id="KV454542">
    <property type="protein sequence ID" value="ODV66453.1"/>
    <property type="molecule type" value="Genomic_DNA"/>
</dbReference>
<proteinExistence type="inferred from homology"/>
<dbReference type="GeneID" id="30994746"/>
<dbReference type="GO" id="GO:0043332">
    <property type="term" value="C:mating projection tip"/>
    <property type="evidence" value="ECO:0007669"/>
    <property type="project" value="TreeGrafter"/>
</dbReference>
<evidence type="ECO:0000256" key="1">
    <source>
        <dbReference type="ARBA" id="ARBA00005303"/>
    </source>
</evidence>
<evidence type="ECO:0000256" key="3">
    <source>
        <dbReference type="SAM" id="MobiDB-lite"/>
    </source>
</evidence>
<organism evidence="5 6">
    <name type="scientific">Hyphopichia burtonii NRRL Y-1933</name>
    <dbReference type="NCBI Taxonomy" id="984485"/>
    <lineage>
        <taxon>Eukaryota</taxon>
        <taxon>Fungi</taxon>
        <taxon>Dikarya</taxon>
        <taxon>Ascomycota</taxon>
        <taxon>Saccharomycotina</taxon>
        <taxon>Pichiomycetes</taxon>
        <taxon>Debaryomycetaceae</taxon>
        <taxon>Hyphopichia</taxon>
    </lineage>
</organism>
<dbReference type="PANTHER" id="PTHR47432">
    <property type="entry name" value="CELL WALL ASSEMBLY REGULATOR SMI1"/>
    <property type="match status" value="1"/>
</dbReference>
<keyword evidence="6" id="KW-1185">Reference proteome</keyword>
<dbReference type="GO" id="GO:0070880">
    <property type="term" value="P:fungal-type cell wall beta-glucan biosynthetic process"/>
    <property type="evidence" value="ECO:0007669"/>
    <property type="project" value="TreeGrafter"/>
</dbReference>
<gene>
    <name evidence="5" type="ORF">HYPBUDRAFT_149318</name>
</gene>
<dbReference type="PIRSF" id="PIRSF017023">
    <property type="entry name" value="KNR4"/>
    <property type="match status" value="1"/>
</dbReference>
<dbReference type="InterPro" id="IPR037883">
    <property type="entry name" value="Knr4/Smi1-like_sf"/>
</dbReference>
<evidence type="ECO:0000259" key="4">
    <source>
        <dbReference type="SMART" id="SM00860"/>
    </source>
</evidence>
<accession>A0A1E4RGR3</accession>
<name>A0A1E4RGR3_9ASCO</name>
<dbReference type="Pfam" id="PF09346">
    <property type="entry name" value="SMI1_KNR4"/>
    <property type="match status" value="2"/>
</dbReference>
<feature type="coiled-coil region" evidence="2">
    <location>
        <begin position="159"/>
        <end position="186"/>
    </location>
</feature>
<dbReference type="InterPro" id="IPR051873">
    <property type="entry name" value="KNR4/SMI1_regulator"/>
</dbReference>
<protein>
    <submittedName>
        <fullName evidence="5">Cell wall assembly and cell proliferation coordinating protein</fullName>
    </submittedName>
</protein>
<dbReference type="STRING" id="984485.A0A1E4RGR3"/>
<evidence type="ECO:0000256" key="2">
    <source>
        <dbReference type="SAM" id="Coils"/>
    </source>
</evidence>
<feature type="region of interest" description="Disordered" evidence="3">
    <location>
        <begin position="249"/>
        <end position="283"/>
    </location>
</feature>
<dbReference type="OrthoDB" id="2305498at2759"/>
<keyword evidence="2" id="KW-0175">Coiled coil</keyword>
<dbReference type="Proteomes" id="UP000095085">
    <property type="component" value="Unassembled WGS sequence"/>
</dbReference>
<evidence type="ECO:0000313" key="5">
    <source>
        <dbReference type="EMBL" id="ODV66453.1"/>
    </source>
</evidence>